<feature type="region of interest" description="Disordered" evidence="1">
    <location>
        <begin position="36"/>
        <end position="213"/>
    </location>
</feature>
<name>A0A7R8H5B7_LEPSM</name>
<evidence type="ECO:0000256" key="1">
    <source>
        <dbReference type="SAM" id="MobiDB-lite"/>
    </source>
</evidence>
<reference evidence="2" key="1">
    <citation type="submission" date="2021-02" db="EMBL/GenBank/DDBJ databases">
        <authorList>
            <person name="Bekaert M."/>
        </authorList>
    </citation>
    <scope>NUCLEOTIDE SEQUENCE</scope>
    <source>
        <strain evidence="2">IoA-00</strain>
    </source>
</reference>
<feature type="compositionally biased region" description="Basic and acidic residues" evidence="1">
    <location>
        <begin position="156"/>
        <end position="169"/>
    </location>
</feature>
<dbReference type="Proteomes" id="UP000675881">
    <property type="component" value="Chromosome 15"/>
</dbReference>
<dbReference type="AlphaFoldDB" id="A0A7R8H5B7"/>
<sequence>MLLCLLLRNKNSLNEEEPLKDVPLCEESLKQIEEVIERARAQSPPPRSKSNERRVPQESTEKVVSNRRNSATSNEGGYDKTILSTEEGRRKSTSSSAGGGETGSTSAERSRRKRTTSSGGGRGKGNTSAGRGRGKRSTSRGGGSTRGKRLPLLEEVVEKGRPLLKEVVEKGAPSAERGRGSRSISAGGGKGQLQEEGENPVAIKGGKGQLQEEEEHPVAVVGGKGQLQVEEEYPKAVIKGNNASHSSPRCPTDSLNTGKRQASRSRSRTVKERRTLKKIEIKYEIE</sequence>
<feature type="compositionally biased region" description="Polar residues" evidence="1">
    <location>
        <begin position="62"/>
        <end position="75"/>
    </location>
</feature>
<evidence type="ECO:0000313" key="2">
    <source>
        <dbReference type="EMBL" id="CAF2860969.1"/>
    </source>
</evidence>
<proteinExistence type="predicted"/>
<organism evidence="2 3">
    <name type="scientific">Lepeophtheirus salmonis</name>
    <name type="common">Salmon louse</name>
    <name type="synonym">Caligus salmonis</name>
    <dbReference type="NCBI Taxonomy" id="72036"/>
    <lineage>
        <taxon>Eukaryota</taxon>
        <taxon>Metazoa</taxon>
        <taxon>Ecdysozoa</taxon>
        <taxon>Arthropoda</taxon>
        <taxon>Crustacea</taxon>
        <taxon>Multicrustacea</taxon>
        <taxon>Hexanauplia</taxon>
        <taxon>Copepoda</taxon>
        <taxon>Siphonostomatoida</taxon>
        <taxon>Caligidae</taxon>
        <taxon>Lepeophtheirus</taxon>
    </lineage>
</organism>
<feature type="compositionally biased region" description="Basic and acidic residues" evidence="1">
    <location>
        <begin position="49"/>
        <end position="61"/>
    </location>
</feature>
<feature type="region of interest" description="Disordered" evidence="1">
    <location>
        <begin position="237"/>
        <end position="271"/>
    </location>
</feature>
<accession>A0A7R8H5B7</accession>
<protein>
    <submittedName>
        <fullName evidence="2">(salmon louse) hypothetical protein</fullName>
    </submittedName>
</protein>
<feature type="compositionally biased region" description="Polar residues" evidence="1">
    <location>
        <begin position="241"/>
        <end position="260"/>
    </location>
</feature>
<evidence type="ECO:0000313" key="3">
    <source>
        <dbReference type="Proteomes" id="UP000675881"/>
    </source>
</evidence>
<gene>
    <name evidence="2" type="ORF">LSAA_5884</name>
</gene>
<dbReference type="EMBL" id="HG994594">
    <property type="protein sequence ID" value="CAF2860969.1"/>
    <property type="molecule type" value="Genomic_DNA"/>
</dbReference>
<keyword evidence="3" id="KW-1185">Reference proteome</keyword>